<evidence type="ECO:0000259" key="7">
    <source>
        <dbReference type="PROSITE" id="PS50887"/>
    </source>
</evidence>
<evidence type="ECO:0000259" key="5">
    <source>
        <dbReference type="PROSITE" id="PS50113"/>
    </source>
</evidence>
<dbReference type="Pfam" id="PF00990">
    <property type="entry name" value="GGDEF"/>
    <property type="match status" value="1"/>
</dbReference>
<dbReference type="Pfam" id="PF00563">
    <property type="entry name" value="EAL"/>
    <property type="match status" value="1"/>
</dbReference>
<reference evidence="8 9" key="1">
    <citation type="submission" date="2019-12" db="EMBL/GenBank/DDBJ databases">
        <title>Novel species isolated from a subtropical stream in China.</title>
        <authorList>
            <person name="Lu H."/>
        </authorList>
    </citation>
    <scope>NUCLEOTIDE SEQUENCE [LARGE SCALE GENOMIC DNA]</scope>
    <source>
        <strain evidence="8 9">FT127W</strain>
    </source>
</reference>
<dbReference type="NCBIfam" id="TIGR00229">
    <property type="entry name" value="sensory_box"/>
    <property type="match status" value="3"/>
</dbReference>
<sequence length="1072" mass="117934">MHTDHHLTDPAPPVNDERLAGFGTLFGASPHMAVLVDVQGRILALNRCATLHAMDARPGMPAALLYAPWAGSIVRSEGLPTARAMGYWRGEMELAEKDGEAKPVSLLIEYQPADAEGEATYLLLNYELGEFDSYGSRLRFKRLFEAHPHPMWAYDLVTLRFLVVNAAAVDHYGYTEAEFLDMTIKDIRPEREQERLAADLAATPAKGAQRAGYWVHRKKDGSLITVDISSHSLTLAGRAARLVFAHDVTAKLHMEEALHASQEMQQLVINHIPHQIFWKDLDSVYRGGNQSFANAAGVGGPAGIAGKRDSDFPWAANAARIVADDRAIIDTGQPNLNQEDRMLFADGSMHWFLINKLPLHDAQGHIIGVLGTIEDISQRKQVEQTLALRGRALDASVSAIVITAHSAGGSEIEYANKAFGQLTGYAPETLAGQRLEPLLDCDDGAEGALEANADVTRLLQCRHRDGTLYWSQLHVAPVRGEGEVSHHVCVLTDMTAVMDYQAQLEHQANHDALTGLPNRHLFSDRLEQALSYARRYGHGVWVVFIDLDNFKLVNDSLGHQAGDELLRVVAGRLRACVRASDTVARLGGDEFMLLLLGGSEGTLPHALLQSVLESVAAPVPLGEAEVAISCSVGVSAYPADGDDGQMLLRHADIAMYRAKETGRNQAQYYEPAMQARVAERAAIETELRYALPRQELRLYYQPKVSVETGELSGMEALLRWPHPRMGMVSPDRFVGVAEDTGQIVEIGRWVIRTACAQARAWQQAGLAPLRVAVNVSARQFRDPGLADDIVAALRDTGLAPHYLELELTESMMMHSIDEVLATVTRLKGLGIALSIDDFGTGYSNLSSLKLLPLSHLKIDQSFVRDMLDQPNVSAIVRSVIALGHSLGFRIIAEGVETEAQLAYLRGCGCDEIQGYHFSRPLDSDAFTALLESGRRLQLAGAADPAERTLLLVDDEAHVLAALTRTLRRDGYTILTAPSARAAFDLLALHPVQVVISDQRMAEMDGTEFLRRVKLLYPDTVRMILSGHAELEMVISAINTGEIYRFFTKPWDDESLRASVREGFRYQALMRQR</sequence>
<evidence type="ECO:0000259" key="6">
    <source>
        <dbReference type="PROSITE" id="PS50883"/>
    </source>
</evidence>
<protein>
    <submittedName>
        <fullName evidence="8">EAL domain-containing protein</fullName>
    </submittedName>
</protein>
<feature type="modified residue" description="4-aspartylphosphate" evidence="2">
    <location>
        <position position="997"/>
    </location>
</feature>
<feature type="domain" description="PAC" evidence="5">
    <location>
        <begin position="336"/>
        <end position="388"/>
    </location>
</feature>
<dbReference type="InterPro" id="IPR011006">
    <property type="entry name" value="CheY-like_superfamily"/>
</dbReference>
<dbReference type="CDD" id="cd01948">
    <property type="entry name" value="EAL"/>
    <property type="match status" value="1"/>
</dbReference>
<dbReference type="Pfam" id="PF00072">
    <property type="entry name" value="Response_reg"/>
    <property type="match status" value="1"/>
</dbReference>
<dbReference type="InterPro" id="IPR035919">
    <property type="entry name" value="EAL_sf"/>
</dbReference>
<dbReference type="PROSITE" id="PS50883">
    <property type="entry name" value="EAL"/>
    <property type="match status" value="1"/>
</dbReference>
<feature type="domain" description="Response regulatory" evidence="3">
    <location>
        <begin position="948"/>
        <end position="1063"/>
    </location>
</feature>
<dbReference type="RefSeq" id="WP_161070638.1">
    <property type="nucleotide sequence ID" value="NZ_WWCU01000002.1"/>
</dbReference>
<evidence type="ECO:0000313" key="8">
    <source>
        <dbReference type="EMBL" id="MYN06256.1"/>
    </source>
</evidence>
<dbReference type="SMART" id="SM00267">
    <property type="entry name" value="GGDEF"/>
    <property type="match status" value="1"/>
</dbReference>
<dbReference type="Gene3D" id="3.30.450.20">
    <property type="entry name" value="PAS domain"/>
    <property type="match status" value="3"/>
</dbReference>
<dbReference type="CDD" id="cd17569">
    <property type="entry name" value="REC_HupR-like"/>
    <property type="match status" value="1"/>
</dbReference>
<feature type="domain" description="PAS" evidence="4">
    <location>
        <begin position="391"/>
        <end position="440"/>
    </location>
</feature>
<dbReference type="PANTHER" id="PTHR44757:SF2">
    <property type="entry name" value="BIOFILM ARCHITECTURE MAINTENANCE PROTEIN MBAA"/>
    <property type="match status" value="1"/>
</dbReference>
<dbReference type="PROSITE" id="PS50112">
    <property type="entry name" value="PAS"/>
    <property type="match status" value="2"/>
</dbReference>
<dbReference type="Gene3D" id="3.30.70.270">
    <property type="match status" value="1"/>
</dbReference>
<feature type="domain" description="PAS" evidence="4">
    <location>
        <begin position="136"/>
        <end position="190"/>
    </location>
</feature>
<dbReference type="InterPro" id="IPR001789">
    <property type="entry name" value="Sig_transdc_resp-reg_receiver"/>
</dbReference>
<dbReference type="AlphaFoldDB" id="A0A7X4H7T9"/>
<dbReference type="GO" id="GO:0000160">
    <property type="term" value="P:phosphorelay signal transduction system"/>
    <property type="evidence" value="ECO:0007669"/>
    <property type="project" value="InterPro"/>
</dbReference>
<dbReference type="PANTHER" id="PTHR44757">
    <property type="entry name" value="DIGUANYLATE CYCLASE DGCP"/>
    <property type="match status" value="1"/>
</dbReference>
<dbReference type="PROSITE" id="PS50110">
    <property type="entry name" value="RESPONSE_REGULATORY"/>
    <property type="match status" value="1"/>
</dbReference>
<dbReference type="Gene3D" id="3.40.50.2300">
    <property type="match status" value="1"/>
</dbReference>
<evidence type="ECO:0000256" key="1">
    <source>
        <dbReference type="ARBA" id="ARBA00051114"/>
    </source>
</evidence>
<comment type="caution">
    <text evidence="8">The sequence shown here is derived from an EMBL/GenBank/DDBJ whole genome shotgun (WGS) entry which is preliminary data.</text>
</comment>
<dbReference type="InterPro" id="IPR043128">
    <property type="entry name" value="Rev_trsase/Diguanyl_cyclase"/>
</dbReference>
<dbReference type="InterPro" id="IPR001610">
    <property type="entry name" value="PAC"/>
</dbReference>
<evidence type="ECO:0000313" key="9">
    <source>
        <dbReference type="Proteomes" id="UP000450676"/>
    </source>
</evidence>
<feature type="domain" description="GGDEF" evidence="7">
    <location>
        <begin position="538"/>
        <end position="671"/>
    </location>
</feature>
<dbReference type="FunFam" id="3.20.20.450:FF:000001">
    <property type="entry name" value="Cyclic di-GMP phosphodiesterase yahA"/>
    <property type="match status" value="1"/>
</dbReference>
<dbReference type="InterPro" id="IPR013656">
    <property type="entry name" value="PAS_4"/>
</dbReference>
<dbReference type="InterPro" id="IPR029787">
    <property type="entry name" value="Nucleotide_cyclase"/>
</dbReference>
<dbReference type="SUPFAM" id="SSF55785">
    <property type="entry name" value="PYP-like sensor domain (PAS domain)"/>
    <property type="match status" value="3"/>
</dbReference>
<dbReference type="SMART" id="SM00052">
    <property type="entry name" value="EAL"/>
    <property type="match status" value="1"/>
</dbReference>
<accession>A0A7X4H7T9</accession>
<organism evidence="8 9">
    <name type="scientific">Pseudoduganella aquatica</name>
    <dbReference type="NCBI Taxonomy" id="2660641"/>
    <lineage>
        <taxon>Bacteria</taxon>
        <taxon>Pseudomonadati</taxon>
        <taxon>Pseudomonadota</taxon>
        <taxon>Betaproteobacteria</taxon>
        <taxon>Burkholderiales</taxon>
        <taxon>Oxalobacteraceae</taxon>
        <taxon>Telluria group</taxon>
        <taxon>Pseudoduganella</taxon>
    </lineage>
</organism>
<dbReference type="SMART" id="SM00091">
    <property type="entry name" value="PAS"/>
    <property type="match status" value="2"/>
</dbReference>
<dbReference type="InterPro" id="IPR001633">
    <property type="entry name" value="EAL_dom"/>
</dbReference>
<feature type="domain" description="PAC" evidence="5">
    <location>
        <begin position="452"/>
        <end position="506"/>
    </location>
</feature>
<comment type="catalytic activity">
    <reaction evidence="1">
        <text>3',3'-c-di-GMP + H2O = 5'-phosphoguanylyl(3'-&gt;5')guanosine + H(+)</text>
        <dbReference type="Rhea" id="RHEA:24902"/>
        <dbReference type="ChEBI" id="CHEBI:15377"/>
        <dbReference type="ChEBI" id="CHEBI:15378"/>
        <dbReference type="ChEBI" id="CHEBI:58754"/>
        <dbReference type="ChEBI" id="CHEBI:58805"/>
        <dbReference type="EC" id="3.1.4.52"/>
    </reaction>
    <physiologicalReaction direction="left-to-right" evidence="1">
        <dbReference type="Rhea" id="RHEA:24903"/>
    </physiologicalReaction>
</comment>
<dbReference type="Pfam" id="PF13426">
    <property type="entry name" value="PAS_9"/>
    <property type="match status" value="1"/>
</dbReference>
<dbReference type="EMBL" id="WWCU01000002">
    <property type="protein sequence ID" value="MYN06256.1"/>
    <property type="molecule type" value="Genomic_DNA"/>
</dbReference>
<dbReference type="InterPro" id="IPR035965">
    <property type="entry name" value="PAS-like_dom_sf"/>
</dbReference>
<dbReference type="PROSITE" id="PS50887">
    <property type="entry name" value="GGDEF"/>
    <property type="match status" value="1"/>
</dbReference>
<dbReference type="CDD" id="cd01949">
    <property type="entry name" value="GGDEF"/>
    <property type="match status" value="1"/>
</dbReference>
<dbReference type="SUPFAM" id="SSF141868">
    <property type="entry name" value="EAL domain-like"/>
    <property type="match status" value="1"/>
</dbReference>
<evidence type="ECO:0000259" key="4">
    <source>
        <dbReference type="PROSITE" id="PS50112"/>
    </source>
</evidence>
<name>A0A7X4H7T9_9BURK</name>
<dbReference type="InterPro" id="IPR000014">
    <property type="entry name" value="PAS"/>
</dbReference>
<evidence type="ECO:0000259" key="3">
    <source>
        <dbReference type="PROSITE" id="PS50110"/>
    </source>
</evidence>
<dbReference type="SUPFAM" id="SSF55073">
    <property type="entry name" value="Nucleotide cyclase"/>
    <property type="match status" value="1"/>
</dbReference>
<dbReference type="Gene3D" id="3.20.20.450">
    <property type="entry name" value="EAL domain"/>
    <property type="match status" value="1"/>
</dbReference>
<dbReference type="InterPro" id="IPR000160">
    <property type="entry name" value="GGDEF_dom"/>
</dbReference>
<proteinExistence type="predicted"/>
<keyword evidence="2" id="KW-0597">Phosphoprotein</keyword>
<dbReference type="InterPro" id="IPR052155">
    <property type="entry name" value="Biofilm_reg_signaling"/>
</dbReference>
<dbReference type="PROSITE" id="PS50113">
    <property type="entry name" value="PAC"/>
    <property type="match status" value="2"/>
</dbReference>
<dbReference type="SMART" id="SM00448">
    <property type="entry name" value="REC"/>
    <property type="match status" value="1"/>
</dbReference>
<dbReference type="SMART" id="SM00086">
    <property type="entry name" value="PAC"/>
    <property type="match status" value="3"/>
</dbReference>
<dbReference type="Pfam" id="PF13188">
    <property type="entry name" value="PAS_8"/>
    <property type="match status" value="1"/>
</dbReference>
<dbReference type="FunFam" id="3.30.70.270:FF:000001">
    <property type="entry name" value="Diguanylate cyclase domain protein"/>
    <property type="match status" value="1"/>
</dbReference>
<feature type="domain" description="EAL" evidence="6">
    <location>
        <begin position="680"/>
        <end position="934"/>
    </location>
</feature>
<dbReference type="Proteomes" id="UP000450676">
    <property type="component" value="Unassembled WGS sequence"/>
</dbReference>
<dbReference type="CDD" id="cd00130">
    <property type="entry name" value="PAS"/>
    <property type="match status" value="2"/>
</dbReference>
<evidence type="ECO:0000256" key="2">
    <source>
        <dbReference type="PROSITE-ProRule" id="PRU00169"/>
    </source>
</evidence>
<dbReference type="InterPro" id="IPR000700">
    <property type="entry name" value="PAS-assoc_C"/>
</dbReference>
<dbReference type="Pfam" id="PF08448">
    <property type="entry name" value="PAS_4"/>
    <property type="match status" value="1"/>
</dbReference>
<keyword evidence="9" id="KW-1185">Reference proteome</keyword>
<dbReference type="SUPFAM" id="SSF52172">
    <property type="entry name" value="CheY-like"/>
    <property type="match status" value="1"/>
</dbReference>
<dbReference type="NCBIfam" id="TIGR00254">
    <property type="entry name" value="GGDEF"/>
    <property type="match status" value="1"/>
</dbReference>
<gene>
    <name evidence="8" type="ORF">GTP77_02780</name>
</gene>
<dbReference type="GO" id="GO:0071732">
    <property type="term" value="P:cellular response to nitric oxide"/>
    <property type="evidence" value="ECO:0007669"/>
    <property type="project" value="UniProtKB-ARBA"/>
</dbReference>
<dbReference type="GO" id="GO:0071111">
    <property type="term" value="F:cyclic-guanylate-specific phosphodiesterase activity"/>
    <property type="evidence" value="ECO:0007669"/>
    <property type="project" value="UniProtKB-EC"/>
</dbReference>